<dbReference type="HOGENOM" id="CLU_134856_0_0_10"/>
<dbReference type="STRING" id="763034.HMPREF9446_00451"/>
<accession>F3PP11</accession>
<protein>
    <recommendedName>
        <fullName evidence="3">N-acetyltransferase domain-containing protein</fullName>
    </recommendedName>
</protein>
<comment type="caution">
    <text evidence="1">The sequence shown here is derived from an EMBL/GenBank/DDBJ whole genome shotgun (WGS) entry which is preliminary data.</text>
</comment>
<name>F3PP11_9BACE</name>
<dbReference type="AlphaFoldDB" id="F3PP11"/>
<evidence type="ECO:0000313" key="1">
    <source>
        <dbReference type="EMBL" id="EGF59521.1"/>
    </source>
</evidence>
<evidence type="ECO:0000313" key="2">
    <source>
        <dbReference type="Proteomes" id="UP000003416"/>
    </source>
</evidence>
<gene>
    <name evidence="1" type="ORF">HMPREF9446_00451</name>
</gene>
<keyword evidence="2" id="KW-1185">Reference proteome</keyword>
<evidence type="ECO:0008006" key="3">
    <source>
        <dbReference type="Google" id="ProtNLM"/>
    </source>
</evidence>
<dbReference type="eggNOG" id="ENOG5032A9E">
    <property type="taxonomic scope" value="Bacteria"/>
</dbReference>
<organism evidence="1 2">
    <name type="scientific">Bacteroides fluxus YIT 12057</name>
    <dbReference type="NCBI Taxonomy" id="763034"/>
    <lineage>
        <taxon>Bacteria</taxon>
        <taxon>Pseudomonadati</taxon>
        <taxon>Bacteroidota</taxon>
        <taxon>Bacteroidia</taxon>
        <taxon>Bacteroidales</taxon>
        <taxon>Bacteroidaceae</taxon>
        <taxon>Bacteroides</taxon>
    </lineage>
</organism>
<proteinExistence type="predicted"/>
<dbReference type="EMBL" id="AFBN01000008">
    <property type="protein sequence ID" value="EGF59521.1"/>
    <property type="molecule type" value="Genomic_DNA"/>
</dbReference>
<dbReference type="RefSeq" id="WP_009123711.1">
    <property type="nucleotide sequence ID" value="NZ_GL882609.1"/>
</dbReference>
<dbReference type="Proteomes" id="UP000003416">
    <property type="component" value="Unassembled WGS sequence"/>
</dbReference>
<sequence>MIQILQLQGTDKRLYQLVAPLVMNPEVLKQNYNYPFRTSEDYNWFIASESRRVVGFIPVECKKYECVINNYYIKGKSNEVLKRLLEKVIAGVDEEKDLTAVCFLEDCDVFKEMGFTEEKVWTRYVKMKREREL</sequence>
<dbReference type="GeneID" id="86048250"/>
<reference evidence="1 2" key="1">
    <citation type="submission" date="2011-02" db="EMBL/GenBank/DDBJ databases">
        <authorList>
            <person name="Weinstock G."/>
            <person name="Sodergren E."/>
            <person name="Clifton S."/>
            <person name="Fulton L."/>
            <person name="Fulton B."/>
            <person name="Courtney L."/>
            <person name="Fronick C."/>
            <person name="Harrison M."/>
            <person name="Strong C."/>
            <person name="Farmer C."/>
            <person name="Delahaunty K."/>
            <person name="Markovic C."/>
            <person name="Hall O."/>
            <person name="Minx P."/>
            <person name="Tomlinson C."/>
            <person name="Mitreva M."/>
            <person name="Hou S."/>
            <person name="Chen J."/>
            <person name="Wollam A."/>
            <person name="Pepin K.H."/>
            <person name="Johnson M."/>
            <person name="Bhonagiri V."/>
            <person name="Zhang X."/>
            <person name="Suruliraj S."/>
            <person name="Warren W."/>
            <person name="Chinwalla A."/>
            <person name="Mardis E.R."/>
            <person name="Wilson R.K."/>
        </authorList>
    </citation>
    <scope>NUCLEOTIDE SEQUENCE [LARGE SCALE GENOMIC DNA]</scope>
    <source>
        <strain evidence="1 2">YIT 12057</strain>
    </source>
</reference>